<evidence type="ECO:0000313" key="2">
    <source>
        <dbReference type="Proteomes" id="UP000238095"/>
    </source>
</evidence>
<accession>A0A2K4WVV7</accession>
<evidence type="ECO:0000313" key="1">
    <source>
        <dbReference type="EMBL" id="SOS40019.1"/>
    </source>
</evidence>
<proteinExistence type="predicted"/>
<sequence length="276" mass="31276">MTIKTRKVVVSDTTYYIKQHPAAEGCALLEKYYNAINAFVPIQSQPVFEAANKQIIPFKVVFHGKWLALTMFMDRLANPDAPLDRKDSPQVQGPYPHQLTVREIKEGKTLADREDVIEPFVPMPLSTAIQYKATPKHESSVDVDSVLAQFLRYVTLEGEELNLDTITFTDLSDLLAHVLVFNFLHIWDKQRFSLPENYSTGHDSPASVQRARAQYSQPNVIYTILQSKLNLASYADLATSLSTEDAFEMNEAALLAYYEEAEAQKEAERQAKSNRQ</sequence>
<dbReference type="Proteomes" id="UP000238095">
    <property type="component" value="Chromosome 1"/>
</dbReference>
<dbReference type="AlphaFoldDB" id="A0A2K4WVV7"/>
<gene>
    <name evidence="1" type="ORF">CFBP3840_02976</name>
</gene>
<dbReference type="EMBL" id="LT963409">
    <property type="protein sequence ID" value="SOS40019.1"/>
    <property type="molecule type" value="Genomic_DNA"/>
</dbReference>
<name>A0A2K4WVV7_PSESX</name>
<reference evidence="1 2" key="1">
    <citation type="submission" date="2017-11" db="EMBL/GenBank/DDBJ databases">
        <authorList>
            <person name="Han C.G."/>
        </authorList>
    </citation>
    <scope>NUCLEOTIDE SEQUENCE [LARGE SCALE GENOMIC DNA]</scope>
    <source>
        <strain evidence="1">CFBP3840</strain>
    </source>
</reference>
<dbReference type="RefSeq" id="WP_060403638.1">
    <property type="nucleotide sequence ID" value="NZ_LT963409.1"/>
</dbReference>
<protein>
    <submittedName>
        <fullName evidence="1">Uncharacterized protein</fullName>
    </submittedName>
</protein>
<organism evidence="1 2">
    <name type="scientific">Pseudomonas syringae</name>
    <dbReference type="NCBI Taxonomy" id="317"/>
    <lineage>
        <taxon>Bacteria</taxon>
        <taxon>Pseudomonadati</taxon>
        <taxon>Pseudomonadota</taxon>
        <taxon>Gammaproteobacteria</taxon>
        <taxon>Pseudomonadales</taxon>
        <taxon>Pseudomonadaceae</taxon>
        <taxon>Pseudomonas</taxon>
    </lineage>
</organism>